<sequence length="581" mass="64910">MSLVIPNSGALTSALGAAAAATTLVTSTIQSMAPLSTDTADALELAQGKVAPVPFTHGHWPYVEMSPSDEASSLSKRSSGEHPKPEPPADKPKPNTAADKPKSEPAAGKKFDLGHELCRFRIDDAEDARDVWRKTGAGDILDKFVKEMDANNETQWLRQFQEVYLGDPNYLNCDNLGDYTCQIDHKTCNQMAEDGLAGHYWVLRAVASMNKILLHLKDSINIKKEYFDMTKLADNFDSGEDSLYTAKRALESIADAFKIANKAELPIQTFTQEAQDTIGVVEILNPASKLDLVSEVLAGVTTSPALVSEIEIRGKVWKLSDLLKDLGQRYPGVMERHLQRLMWTATGNQDRSNLPQNLLSDGTGHKTDIAKLFGDGKWLLEGITFNLQPFVDESMLLVSQKFLIDSLRATRATMFVDAQNLDDWCEGEIKQDGFITHQHMELGLGKKVCIGIQQQRYKFLTVEQEALMANDFHMNTDSIYRHLWDCAKDSRYIYPDTMEVMPVGEMKTDGSLPKCFLAMEVFMGNRMSWVGNRKDTEQWLVNDWTSEALITRENMFSNGTWSKWKVSGLGIDLPKYATGKD</sequence>
<reference evidence="2 3" key="1">
    <citation type="submission" date="2019-06" db="EMBL/GenBank/DDBJ databases">
        <authorList>
            <person name="Broberg M."/>
        </authorList>
    </citation>
    <scope>NUCLEOTIDE SEQUENCE [LARGE SCALE GENOMIC DNA]</scope>
</reference>
<comment type="caution">
    <text evidence="2">The sequence shown here is derived from an EMBL/GenBank/DDBJ whole genome shotgun (WGS) entry which is preliminary data.</text>
</comment>
<feature type="region of interest" description="Disordered" evidence="1">
    <location>
        <begin position="62"/>
        <end position="108"/>
    </location>
</feature>
<evidence type="ECO:0000313" key="3">
    <source>
        <dbReference type="Proteomes" id="UP000766486"/>
    </source>
</evidence>
<protein>
    <submittedName>
        <fullName evidence="2">Uncharacterized protein</fullName>
    </submittedName>
</protein>
<dbReference type="EMBL" id="CABFNS010000936">
    <property type="protein sequence ID" value="VUC37016.1"/>
    <property type="molecule type" value="Genomic_DNA"/>
</dbReference>
<keyword evidence="3" id="KW-1185">Reference proteome</keyword>
<proteinExistence type="predicted"/>
<evidence type="ECO:0000313" key="2">
    <source>
        <dbReference type="EMBL" id="VUC37016.1"/>
    </source>
</evidence>
<organism evidence="2 3">
    <name type="scientific">Bionectria ochroleuca</name>
    <name type="common">Gliocladium roseum</name>
    <dbReference type="NCBI Taxonomy" id="29856"/>
    <lineage>
        <taxon>Eukaryota</taxon>
        <taxon>Fungi</taxon>
        <taxon>Dikarya</taxon>
        <taxon>Ascomycota</taxon>
        <taxon>Pezizomycotina</taxon>
        <taxon>Sordariomycetes</taxon>
        <taxon>Hypocreomycetidae</taxon>
        <taxon>Hypocreales</taxon>
        <taxon>Bionectriaceae</taxon>
        <taxon>Clonostachys</taxon>
    </lineage>
</organism>
<feature type="compositionally biased region" description="Basic and acidic residues" evidence="1">
    <location>
        <begin position="78"/>
        <end position="108"/>
    </location>
</feature>
<accession>A0ABY6V3J8</accession>
<dbReference type="Proteomes" id="UP000766486">
    <property type="component" value="Unassembled WGS sequence"/>
</dbReference>
<evidence type="ECO:0000256" key="1">
    <source>
        <dbReference type="SAM" id="MobiDB-lite"/>
    </source>
</evidence>
<name>A0ABY6V3J8_BIOOC</name>
<gene>
    <name evidence="2" type="ORF">CLO192961_LOCUS462783</name>
</gene>